<dbReference type="RefSeq" id="WP_163903990.1">
    <property type="nucleotide sequence ID" value="NZ_CP048427.1"/>
</dbReference>
<sequence>MGMRLLKTLLVMLAALVGGYLAALGVGLAAFDVFEVSQLEGANAMGLAFFICPLVAVISALMAGIWYWIVSGKRNPETRAAPGAKTRIAWVFAATVGGWIAALLLQWFLAGQSYETYIAALAVSLAPWLGGIGLAAAAWWMQRRG</sequence>
<evidence type="ECO:0000256" key="1">
    <source>
        <dbReference type="SAM" id="Phobius"/>
    </source>
</evidence>
<reference evidence="2 3" key="1">
    <citation type="submission" date="2020-02" db="EMBL/GenBank/DDBJ databases">
        <title>Genome sequence of the type strain CCBAU10050 of Rhizobium daejeonense.</title>
        <authorList>
            <person name="Gao J."/>
            <person name="Sun J."/>
        </authorList>
    </citation>
    <scope>NUCLEOTIDE SEQUENCE [LARGE SCALE GENOMIC DNA]</scope>
    <source>
        <strain evidence="2 3">CCBAU10050</strain>
    </source>
</reference>
<keyword evidence="1" id="KW-0472">Membrane</keyword>
<gene>
    <name evidence="2" type="ORF">G6N76_07570</name>
</gene>
<evidence type="ECO:0000313" key="2">
    <source>
        <dbReference type="EMBL" id="NGO63529.1"/>
    </source>
</evidence>
<dbReference type="EMBL" id="JAAKZH010000002">
    <property type="protein sequence ID" value="NGO63529.1"/>
    <property type="molecule type" value="Genomic_DNA"/>
</dbReference>
<feature type="transmembrane region" description="Helical" evidence="1">
    <location>
        <begin position="45"/>
        <end position="69"/>
    </location>
</feature>
<protein>
    <submittedName>
        <fullName evidence="2">Uncharacterized protein</fullName>
    </submittedName>
</protein>
<keyword evidence="1" id="KW-0812">Transmembrane</keyword>
<accession>A0A6M1RWS2</accession>
<keyword evidence="3" id="KW-1185">Reference proteome</keyword>
<name>A0A6M1RWS2_9HYPH</name>
<dbReference type="Proteomes" id="UP000477849">
    <property type="component" value="Unassembled WGS sequence"/>
</dbReference>
<feature type="transmembrane region" description="Helical" evidence="1">
    <location>
        <begin position="116"/>
        <end position="140"/>
    </location>
</feature>
<comment type="caution">
    <text evidence="2">The sequence shown here is derived from an EMBL/GenBank/DDBJ whole genome shotgun (WGS) entry which is preliminary data.</text>
</comment>
<dbReference type="AlphaFoldDB" id="A0A6M1RWS2"/>
<feature type="transmembrane region" description="Helical" evidence="1">
    <location>
        <begin position="89"/>
        <end position="110"/>
    </location>
</feature>
<keyword evidence="1" id="KW-1133">Transmembrane helix</keyword>
<proteinExistence type="predicted"/>
<evidence type="ECO:0000313" key="3">
    <source>
        <dbReference type="Proteomes" id="UP000477849"/>
    </source>
</evidence>
<organism evidence="2 3">
    <name type="scientific">Rhizobium daejeonense</name>
    <dbReference type="NCBI Taxonomy" id="240521"/>
    <lineage>
        <taxon>Bacteria</taxon>
        <taxon>Pseudomonadati</taxon>
        <taxon>Pseudomonadota</taxon>
        <taxon>Alphaproteobacteria</taxon>
        <taxon>Hyphomicrobiales</taxon>
        <taxon>Rhizobiaceae</taxon>
        <taxon>Rhizobium/Agrobacterium group</taxon>
        <taxon>Rhizobium</taxon>
    </lineage>
</organism>